<comment type="caution">
    <text evidence="3">The sequence shown here is derived from an EMBL/GenBank/DDBJ whole genome shotgun (WGS) entry which is preliminary data.</text>
</comment>
<feature type="chain" id="PRO_5039954882" evidence="2">
    <location>
        <begin position="22"/>
        <end position="284"/>
    </location>
</feature>
<sequence length="284" mass="30688">MKISSIGVILANVCWFPRTHAADGGSDLRGNTYCEIVWGSDPNEATVSWNGTGGICPSSPGFYDLTSADIAQTHGSANTAILLWNGIREWTLDKFLVQEGAPGGKDSGGFEFYEYGSNIFPDGSGFIMRKQATLKITSDGAYEPSFVARYQTAYFVADKPVYELVAPDCSAVYTMQSMMIGRPGEWGVQGGSASLPMLAEDGIISPPEGWIYRTRVLEEDLYIYGVNGTTPVLQDDARNTYSSMDLPIDPSICPGRDERPGNGGKKSFRSPPNGGKKFGTNIIL</sequence>
<evidence type="ECO:0000313" key="3">
    <source>
        <dbReference type="EMBL" id="KAG7340750.1"/>
    </source>
</evidence>
<reference evidence="3" key="2">
    <citation type="submission" date="2021-04" db="EMBL/GenBank/DDBJ databases">
        <authorList>
            <person name="Podell S."/>
        </authorList>
    </citation>
    <scope>NUCLEOTIDE SEQUENCE</scope>
    <source>
        <strain evidence="3">Hildebrandi</strain>
    </source>
</reference>
<gene>
    <name evidence="3" type="ORF">IV203_024293</name>
</gene>
<dbReference type="AlphaFoldDB" id="A0A9K3PBD7"/>
<dbReference type="Proteomes" id="UP000693970">
    <property type="component" value="Unassembled WGS sequence"/>
</dbReference>
<dbReference type="EMBL" id="JAGRRH010000027">
    <property type="protein sequence ID" value="KAG7340750.1"/>
    <property type="molecule type" value="Genomic_DNA"/>
</dbReference>
<organism evidence="3 4">
    <name type="scientific">Nitzschia inconspicua</name>
    <dbReference type="NCBI Taxonomy" id="303405"/>
    <lineage>
        <taxon>Eukaryota</taxon>
        <taxon>Sar</taxon>
        <taxon>Stramenopiles</taxon>
        <taxon>Ochrophyta</taxon>
        <taxon>Bacillariophyta</taxon>
        <taxon>Bacillariophyceae</taxon>
        <taxon>Bacillariophycidae</taxon>
        <taxon>Bacillariales</taxon>
        <taxon>Bacillariaceae</taxon>
        <taxon>Nitzschia</taxon>
    </lineage>
</organism>
<feature type="region of interest" description="Disordered" evidence="1">
    <location>
        <begin position="248"/>
        <end position="284"/>
    </location>
</feature>
<proteinExistence type="predicted"/>
<reference evidence="3" key="1">
    <citation type="journal article" date="2021" name="Sci. Rep.">
        <title>Diploid genomic architecture of Nitzschia inconspicua, an elite biomass production diatom.</title>
        <authorList>
            <person name="Oliver A."/>
            <person name="Podell S."/>
            <person name="Pinowska A."/>
            <person name="Traller J.C."/>
            <person name="Smith S.R."/>
            <person name="McClure R."/>
            <person name="Beliaev A."/>
            <person name="Bohutskyi P."/>
            <person name="Hill E.A."/>
            <person name="Rabines A."/>
            <person name="Zheng H."/>
            <person name="Allen L.Z."/>
            <person name="Kuo A."/>
            <person name="Grigoriev I.V."/>
            <person name="Allen A.E."/>
            <person name="Hazlebeck D."/>
            <person name="Allen E.E."/>
        </authorList>
    </citation>
    <scope>NUCLEOTIDE SEQUENCE</scope>
    <source>
        <strain evidence="3">Hildebrandi</strain>
    </source>
</reference>
<evidence type="ECO:0000313" key="4">
    <source>
        <dbReference type="Proteomes" id="UP000693970"/>
    </source>
</evidence>
<keyword evidence="4" id="KW-1185">Reference proteome</keyword>
<evidence type="ECO:0000256" key="2">
    <source>
        <dbReference type="SAM" id="SignalP"/>
    </source>
</evidence>
<accession>A0A9K3PBD7</accession>
<keyword evidence="2" id="KW-0732">Signal</keyword>
<protein>
    <submittedName>
        <fullName evidence="3">Uncharacterized protein</fullName>
    </submittedName>
</protein>
<name>A0A9K3PBD7_9STRA</name>
<feature type="signal peptide" evidence="2">
    <location>
        <begin position="1"/>
        <end position="21"/>
    </location>
</feature>
<evidence type="ECO:0000256" key="1">
    <source>
        <dbReference type="SAM" id="MobiDB-lite"/>
    </source>
</evidence>